<dbReference type="AlphaFoldDB" id="A0A9W4XKH5"/>
<dbReference type="PANTHER" id="PTHR36166">
    <property type="entry name" value="CHROMOSOME 9, WHOLE GENOME SHOTGUN SEQUENCE"/>
    <property type="match status" value="1"/>
</dbReference>
<protein>
    <submittedName>
        <fullName evidence="1">Uncharacterized protein</fullName>
    </submittedName>
</protein>
<proteinExistence type="predicted"/>
<dbReference type="PANTHER" id="PTHR36166:SF1">
    <property type="entry name" value="SRPBCC DOMAIN-CONTAINING PROTEIN"/>
    <property type="match status" value="1"/>
</dbReference>
<dbReference type="InterPro" id="IPR019587">
    <property type="entry name" value="Polyketide_cyclase/dehydratase"/>
</dbReference>
<name>A0A9W4XKH5_9PLEO</name>
<evidence type="ECO:0000313" key="2">
    <source>
        <dbReference type="Proteomes" id="UP001152607"/>
    </source>
</evidence>
<dbReference type="EMBL" id="CAOQHR010000001">
    <property type="protein sequence ID" value="CAI6263601.1"/>
    <property type="molecule type" value="Genomic_DNA"/>
</dbReference>
<sequence>MGQKHSITTTIEIAARPSTVRNVFLDWPHYSNWTQRFKLTPLEPATATPIELKPGDKIKVDMGTVFRPVVVENSPHAFKWLGSLYGLFDGQHEFYFKESETTPGGTTLVQEEHFTGALTYFVREGSSGGVQTKTNFGVFNEDLKREAERVEV</sequence>
<reference evidence="1" key="1">
    <citation type="submission" date="2023-01" db="EMBL/GenBank/DDBJ databases">
        <authorList>
            <person name="Van Ghelder C."/>
            <person name="Rancurel C."/>
        </authorList>
    </citation>
    <scope>NUCLEOTIDE SEQUENCE</scope>
    <source>
        <strain evidence="1">CNCM I-4278</strain>
    </source>
</reference>
<organism evidence="1 2">
    <name type="scientific">Periconia digitata</name>
    <dbReference type="NCBI Taxonomy" id="1303443"/>
    <lineage>
        <taxon>Eukaryota</taxon>
        <taxon>Fungi</taxon>
        <taxon>Dikarya</taxon>
        <taxon>Ascomycota</taxon>
        <taxon>Pezizomycotina</taxon>
        <taxon>Dothideomycetes</taxon>
        <taxon>Pleosporomycetidae</taxon>
        <taxon>Pleosporales</taxon>
        <taxon>Massarineae</taxon>
        <taxon>Periconiaceae</taxon>
        <taxon>Periconia</taxon>
    </lineage>
</organism>
<evidence type="ECO:0000313" key="1">
    <source>
        <dbReference type="EMBL" id="CAI6263601.1"/>
    </source>
</evidence>
<dbReference type="InterPro" id="IPR023393">
    <property type="entry name" value="START-like_dom_sf"/>
</dbReference>
<accession>A0A9W4XKH5</accession>
<gene>
    <name evidence="1" type="ORF">PDIGIT_LOCUS1449</name>
</gene>
<dbReference type="OrthoDB" id="509124at2759"/>
<keyword evidence="2" id="KW-1185">Reference proteome</keyword>
<dbReference type="Gene3D" id="3.30.530.20">
    <property type="match status" value="1"/>
</dbReference>
<comment type="caution">
    <text evidence="1">The sequence shown here is derived from an EMBL/GenBank/DDBJ whole genome shotgun (WGS) entry which is preliminary data.</text>
</comment>
<dbReference type="CDD" id="cd07822">
    <property type="entry name" value="SRPBCC_4"/>
    <property type="match status" value="1"/>
</dbReference>
<dbReference type="Proteomes" id="UP001152607">
    <property type="component" value="Unassembled WGS sequence"/>
</dbReference>
<dbReference type="Pfam" id="PF10604">
    <property type="entry name" value="Polyketide_cyc2"/>
    <property type="match status" value="1"/>
</dbReference>
<dbReference type="SUPFAM" id="SSF55961">
    <property type="entry name" value="Bet v1-like"/>
    <property type="match status" value="1"/>
</dbReference>